<evidence type="ECO:0000313" key="2">
    <source>
        <dbReference type="Proteomes" id="UP000002207"/>
    </source>
</evidence>
<dbReference type="InParanoid" id="C1FA37"/>
<dbReference type="KEGG" id="aca:ACP_0418"/>
<organism evidence="1 2">
    <name type="scientific">Acidobacterium capsulatum (strain ATCC 51196 / DSM 11244 / BCRC 80197 / JCM 7670 / NBRC 15755 / NCIMB 13165 / 161)</name>
    <dbReference type="NCBI Taxonomy" id="240015"/>
    <lineage>
        <taxon>Bacteria</taxon>
        <taxon>Pseudomonadati</taxon>
        <taxon>Acidobacteriota</taxon>
        <taxon>Terriglobia</taxon>
        <taxon>Terriglobales</taxon>
        <taxon>Acidobacteriaceae</taxon>
        <taxon>Acidobacterium</taxon>
    </lineage>
</organism>
<name>C1FA37_ACIC5</name>
<protein>
    <submittedName>
        <fullName evidence="1">Uncharacterized protein</fullName>
    </submittedName>
</protein>
<reference evidence="1 2" key="1">
    <citation type="journal article" date="2009" name="Appl. Environ. Microbiol.">
        <title>Three genomes from the phylum Acidobacteria provide insight into the lifestyles of these microorganisms in soils.</title>
        <authorList>
            <person name="Ward N.L."/>
            <person name="Challacombe J.F."/>
            <person name="Janssen P.H."/>
            <person name="Henrissat B."/>
            <person name="Coutinho P.M."/>
            <person name="Wu M."/>
            <person name="Xie G."/>
            <person name="Haft D.H."/>
            <person name="Sait M."/>
            <person name="Badger J."/>
            <person name="Barabote R.D."/>
            <person name="Bradley B."/>
            <person name="Brettin T.S."/>
            <person name="Brinkac L.M."/>
            <person name="Bruce D."/>
            <person name="Creasy T."/>
            <person name="Daugherty S.C."/>
            <person name="Davidsen T.M."/>
            <person name="DeBoy R.T."/>
            <person name="Detter J.C."/>
            <person name="Dodson R.J."/>
            <person name="Durkin A.S."/>
            <person name="Ganapathy A."/>
            <person name="Gwinn-Giglio M."/>
            <person name="Han C.S."/>
            <person name="Khouri H."/>
            <person name="Kiss H."/>
            <person name="Kothari S.P."/>
            <person name="Madupu R."/>
            <person name="Nelson K.E."/>
            <person name="Nelson W.C."/>
            <person name="Paulsen I."/>
            <person name="Penn K."/>
            <person name="Ren Q."/>
            <person name="Rosovitz M.J."/>
            <person name="Selengut J.D."/>
            <person name="Shrivastava S."/>
            <person name="Sullivan S.A."/>
            <person name="Tapia R."/>
            <person name="Thompson L.S."/>
            <person name="Watkins K.L."/>
            <person name="Yang Q."/>
            <person name="Yu C."/>
            <person name="Zafar N."/>
            <person name="Zhou L."/>
            <person name="Kuske C.R."/>
        </authorList>
    </citation>
    <scope>NUCLEOTIDE SEQUENCE [LARGE SCALE GENOMIC DNA]</scope>
    <source>
        <strain evidence="2">ATCC 51196 / DSM 11244 / BCRC 80197 / JCM 7670 / NBRC 15755 / NCIMB 13165 / 161</strain>
    </source>
</reference>
<dbReference type="EMBL" id="CP001472">
    <property type="protein sequence ID" value="ACO33700.1"/>
    <property type="molecule type" value="Genomic_DNA"/>
</dbReference>
<sequence>MLFLKPLAEYVNVNSLFSILFLQDSKAHVPQG</sequence>
<keyword evidence="2" id="KW-1185">Reference proteome</keyword>
<evidence type="ECO:0000313" key="1">
    <source>
        <dbReference type="EMBL" id="ACO33700.1"/>
    </source>
</evidence>
<proteinExistence type="predicted"/>
<dbReference type="Proteomes" id="UP000002207">
    <property type="component" value="Chromosome"/>
</dbReference>
<dbReference type="HOGENOM" id="CLU_3387578_0_0_0"/>
<gene>
    <name evidence="1" type="ordered locus">ACP_0418</name>
</gene>
<dbReference type="AlphaFoldDB" id="C1FA37"/>
<accession>C1FA37</accession>